<dbReference type="InterPro" id="IPR014710">
    <property type="entry name" value="RmlC-like_jellyroll"/>
</dbReference>
<dbReference type="GO" id="GO:0046872">
    <property type="term" value="F:metal ion binding"/>
    <property type="evidence" value="ECO:0007669"/>
    <property type="project" value="UniProtKB-KW"/>
</dbReference>
<keyword evidence="7" id="KW-1185">Reference proteome</keyword>
<feature type="binding site" evidence="2">
    <location>
        <position position="59"/>
    </location>
    <ligand>
        <name>Fe cation</name>
        <dbReference type="ChEBI" id="CHEBI:24875"/>
    </ligand>
</feature>
<organism evidence="6 7">
    <name type="scientific">Mesoterricola sediminis</name>
    <dbReference type="NCBI Taxonomy" id="2927980"/>
    <lineage>
        <taxon>Bacteria</taxon>
        <taxon>Pseudomonadati</taxon>
        <taxon>Acidobacteriota</taxon>
        <taxon>Holophagae</taxon>
        <taxon>Holophagales</taxon>
        <taxon>Holophagaceae</taxon>
        <taxon>Mesoterricola</taxon>
    </lineage>
</organism>
<dbReference type="RefSeq" id="WP_243334096.1">
    <property type="nucleotide sequence ID" value="NZ_AP027081.1"/>
</dbReference>
<dbReference type="CDD" id="cd02910">
    <property type="entry name" value="cupin_Yhhw_N"/>
    <property type="match status" value="1"/>
</dbReference>
<evidence type="ECO:0000256" key="1">
    <source>
        <dbReference type="ARBA" id="ARBA00008416"/>
    </source>
</evidence>
<evidence type="ECO:0000259" key="5">
    <source>
        <dbReference type="Pfam" id="PF17954"/>
    </source>
</evidence>
<evidence type="ECO:0000313" key="6">
    <source>
        <dbReference type="EMBL" id="BDU76169.1"/>
    </source>
</evidence>
<evidence type="ECO:0000256" key="3">
    <source>
        <dbReference type="RuleBase" id="RU003457"/>
    </source>
</evidence>
<dbReference type="InterPro" id="IPR011051">
    <property type="entry name" value="RmlC_Cupin_sf"/>
</dbReference>
<feature type="binding site" evidence="2">
    <location>
        <position position="103"/>
    </location>
    <ligand>
        <name>Fe cation</name>
        <dbReference type="ChEBI" id="CHEBI:24875"/>
    </ligand>
</feature>
<proteinExistence type="inferred from homology"/>
<comment type="cofactor">
    <cofactor evidence="2">
        <name>Fe cation</name>
        <dbReference type="ChEBI" id="CHEBI:24875"/>
    </cofactor>
    <text evidence="2">Binds 1 Fe cation per subunit.</text>
</comment>
<sequence>MITLRPSNERGHFDFGWLDTRHSFAFGQYQDPAHLSFHALRVLNEDVVQPGQGFGTHGHRDMEILTWVLEGALAHRDSTGNEGVLRPGDAQRMSAGSGIRHSEYNASASERVHFLQIWLFPEREGLTPGYEQRAFPEEGRRNRWALLASPDGAEGSLAWRTDARLHVADLEAGRQVALDLAPGRAAWVQVARGRVEVNGVGLGAGDGAALEGESSVRIHAATGAEVLLFDLA</sequence>
<dbReference type="PANTHER" id="PTHR43212:SF3">
    <property type="entry name" value="QUERCETIN 2,3-DIOXYGENASE"/>
    <property type="match status" value="1"/>
</dbReference>
<dbReference type="CDD" id="cd20311">
    <property type="entry name" value="cupin_Yhhw_C"/>
    <property type="match status" value="1"/>
</dbReference>
<evidence type="ECO:0000313" key="7">
    <source>
        <dbReference type="Proteomes" id="UP001228113"/>
    </source>
</evidence>
<dbReference type="Proteomes" id="UP001228113">
    <property type="component" value="Chromosome"/>
</dbReference>
<dbReference type="Gene3D" id="2.60.120.10">
    <property type="entry name" value="Jelly Rolls"/>
    <property type="match status" value="2"/>
</dbReference>
<dbReference type="InterPro" id="IPR012093">
    <property type="entry name" value="Pirin"/>
</dbReference>
<dbReference type="Pfam" id="PF02678">
    <property type="entry name" value="Pirin"/>
    <property type="match status" value="1"/>
</dbReference>
<dbReference type="InterPro" id="IPR041602">
    <property type="entry name" value="Quercetinase_C"/>
</dbReference>
<dbReference type="EMBL" id="AP027081">
    <property type="protein sequence ID" value="BDU76169.1"/>
    <property type="molecule type" value="Genomic_DNA"/>
</dbReference>
<gene>
    <name evidence="6" type="ORF">METESE_11270</name>
</gene>
<dbReference type="KEGG" id="msea:METESE_11270"/>
<feature type="domain" description="Quercetin 2,3-dioxygenase C-terminal cupin" evidence="5">
    <location>
        <begin position="146"/>
        <end position="231"/>
    </location>
</feature>
<dbReference type="Pfam" id="PF17954">
    <property type="entry name" value="Pirin_C_2"/>
    <property type="match status" value="1"/>
</dbReference>
<evidence type="ECO:0000256" key="2">
    <source>
        <dbReference type="PIRSR" id="PIRSR006232-1"/>
    </source>
</evidence>
<accession>A0AA48GU00</accession>
<keyword evidence="2" id="KW-0408">Iron</keyword>
<reference evidence="6" key="1">
    <citation type="journal article" date="2023" name="Int. J. Syst. Evol. Microbiol.">
        <title>Mesoterricola silvestris gen. nov., sp. nov., Mesoterricola sediminis sp. nov., Geothrix oryzae sp. nov., Geothrix edaphica sp. nov., Geothrix rubra sp. nov., and Geothrix limicola sp. nov., six novel members of Acidobacteriota isolated from soils.</title>
        <authorList>
            <person name="Itoh H."/>
            <person name="Sugisawa Y."/>
            <person name="Mise K."/>
            <person name="Xu Z."/>
            <person name="Kuniyasu M."/>
            <person name="Ushijima N."/>
            <person name="Kawano K."/>
            <person name="Kobayashi E."/>
            <person name="Shiratori Y."/>
            <person name="Masuda Y."/>
            <person name="Senoo K."/>
        </authorList>
    </citation>
    <scope>NUCLEOTIDE SEQUENCE</scope>
    <source>
        <strain evidence="6">W786</strain>
    </source>
</reference>
<feature type="binding site" evidence="2">
    <location>
        <position position="101"/>
    </location>
    <ligand>
        <name>Fe cation</name>
        <dbReference type="ChEBI" id="CHEBI:24875"/>
    </ligand>
</feature>
<comment type="similarity">
    <text evidence="1 3">Belongs to the pirin family.</text>
</comment>
<dbReference type="SUPFAM" id="SSF51182">
    <property type="entry name" value="RmlC-like cupins"/>
    <property type="match status" value="1"/>
</dbReference>
<evidence type="ECO:0000259" key="4">
    <source>
        <dbReference type="Pfam" id="PF02678"/>
    </source>
</evidence>
<dbReference type="PANTHER" id="PTHR43212">
    <property type="entry name" value="QUERCETIN 2,3-DIOXYGENASE"/>
    <property type="match status" value="1"/>
</dbReference>
<dbReference type="InterPro" id="IPR003829">
    <property type="entry name" value="Pirin_N_dom"/>
</dbReference>
<name>A0AA48GU00_9BACT</name>
<dbReference type="AlphaFoldDB" id="A0AA48GU00"/>
<keyword evidence="2" id="KW-0479">Metal-binding</keyword>
<feature type="domain" description="Pirin N-terminal" evidence="4">
    <location>
        <begin position="8"/>
        <end position="119"/>
    </location>
</feature>
<feature type="binding site" evidence="2">
    <location>
        <position position="57"/>
    </location>
    <ligand>
        <name>Fe cation</name>
        <dbReference type="ChEBI" id="CHEBI:24875"/>
    </ligand>
</feature>
<protein>
    <submittedName>
        <fullName evidence="6">Quercetin 2,3-dioxygenase</fullName>
    </submittedName>
</protein>
<dbReference type="PIRSF" id="PIRSF006232">
    <property type="entry name" value="Pirin"/>
    <property type="match status" value="1"/>
</dbReference>